<keyword evidence="3" id="KW-1185">Reference proteome</keyword>
<keyword evidence="1" id="KW-1133">Transmembrane helix</keyword>
<keyword evidence="1" id="KW-0812">Transmembrane</keyword>
<protein>
    <submittedName>
        <fullName evidence="2">Uncharacterized protein</fullName>
    </submittedName>
</protein>
<evidence type="ECO:0000313" key="3">
    <source>
        <dbReference type="Proteomes" id="UP000004597"/>
    </source>
</evidence>
<evidence type="ECO:0000256" key="1">
    <source>
        <dbReference type="SAM" id="Phobius"/>
    </source>
</evidence>
<accession>G6AJF6</accession>
<dbReference type="Proteomes" id="UP000004597">
    <property type="component" value="Unassembled WGS sequence"/>
</dbReference>
<dbReference type="EMBL" id="AFXP01000025">
    <property type="protein sequence ID" value="EHG15055.1"/>
    <property type="molecule type" value="Genomic_DNA"/>
</dbReference>
<reference evidence="2 3" key="1">
    <citation type="submission" date="2011-10" db="EMBL/GenBank/DDBJ databases">
        <title>The Genome Sequence of Prevotella histicola F0411.</title>
        <authorList>
            <consortium name="The Broad Institute Genome Sequencing Platform"/>
            <person name="Earl A."/>
            <person name="Ward D."/>
            <person name="Feldgarden M."/>
            <person name="Gevers D."/>
            <person name="Izard J."/>
            <person name="Ganesan A."/>
            <person name="Blanton J.M."/>
            <person name="Baranova O.V."/>
            <person name="Tanner A.C."/>
            <person name="Mathney J.M.J."/>
            <person name="Dewhirst F.E."/>
            <person name="Young S.K."/>
            <person name="Zeng Q."/>
            <person name="Gargeya S."/>
            <person name="Fitzgerald M."/>
            <person name="Haas B."/>
            <person name="Abouelleil A."/>
            <person name="Alvarado L."/>
            <person name="Arachchi H.M."/>
            <person name="Berlin A."/>
            <person name="Brown A."/>
            <person name="Chapman S.B."/>
            <person name="Chen Z."/>
            <person name="Dunbar C."/>
            <person name="Freedman E."/>
            <person name="Gearin G."/>
            <person name="Gellesch M."/>
            <person name="Goldberg J."/>
            <person name="Griggs A."/>
            <person name="Gujja S."/>
            <person name="Heiman D."/>
            <person name="Howarth C."/>
            <person name="Larson L."/>
            <person name="Lui A."/>
            <person name="MacDonald P.J.P."/>
            <person name="Montmayeur A."/>
            <person name="Murphy C."/>
            <person name="Neiman D."/>
            <person name="Pearson M."/>
            <person name="Priest M."/>
            <person name="Roberts A."/>
            <person name="Saif S."/>
            <person name="Shea T."/>
            <person name="Shenoy N."/>
            <person name="Sisk P."/>
            <person name="Stolte C."/>
            <person name="Sykes S."/>
            <person name="Wortman J."/>
            <person name="Nusbaum C."/>
            <person name="Birren B."/>
        </authorList>
    </citation>
    <scope>NUCLEOTIDE SEQUENCE [LARGE SCALE GENOMIC DNA]</scope>
    <source>
        <strain evidence="2 3">F0411</strain>
    </source>
</reference>
<sequence>MATIITVPHRTYAGGISPNRLRTFSERNSIPVSFFIVIYFKIALSLFLCS</sequence>
<keyword evidence="1" id="KW-0472">Membrane</keyword>
<name>G6AJF6_9BACT</name>
<proteinExistence type="predicted"/>
<gene>
    <name evidence="2" type="ORF">HMPREF9138_02233</name>
</gene>
<dbReference type="HOGENOM" id="CLU_3121176_0_0_10"/>
<evidence type="ECO:0000313" key="2">
    <source>
        <dbReference type="EMBL" id="EHG15055.1"/>
    </source>
</evidence>
<comment type="caution">
    <text evidence="2">The sequence shown here is derived from an EMBL/GenBank/DDBJ whole genome shotgun (WGS) entry which is preliminary data.</text>
</comment>
<dbReference type="AlphaFoldDB" id="G6AJF6"/>
<organism evidence="2 3">
    <name type="scientific">Prevotella histicola F0411</name>
    <dbReference type="NCBI Taxonomy" id="857291"/>
    <lineage>
        <taxon>Bacteria</taxon>
        <taxon>Pseudomonadati</taxon>
        <taxon>Bacteroidota</taxon>
        <taxon>Bacteroidia</taxon>
        <taxon>Bacteroidales</taxon>
        <taxon>Prevotellaceae</taxon>
        <taxon>Prevotella</taxon>
    </lineage>
</organism>
<feature type="transmembrane region" description="Helical" evidence="1">
    <location>
        <begin position="30"/>
        <end position="49"/>
    </location>
</feature>